<proteinExistence type="predicted"/>
<dbReference type="InterPro" id="IPR039420">
    <property type="entry name" value="WalR-like"/>
</dbReference>
<dbReference type="GO" id="GO:0000976">
    <property type="term" value="F:transcription cis-regulatory region binding"/>
    <property type="evidence" value="ECO:0007669"/>
    <property type="project" value="TreeGrafter"/>
</dbReference>
<dbReference type="HOGENOM" id="CLU_000445_30_4_0"/>
<evidence type="ECO:0000256" key="1">
    <source>
        <dbReference type="ARBA" id="ARBA00022553"/>
    </source>
</evidence>
<gene>
    <name evidence="10" type="ORF">Theos_1878</name>
</gene>
<feature type="domain" description="Response regulatory" evidence="8">
    <location>
        <begin position="3"/>
        <end position="117"/>
    </location>
</feature>
<dbReference type="SUPFAM" id="SSF52172">
    <property type="entry name" value="CheY-like"/>
    <property type="match status" value="1"/>
</dbReference>
<dbReference type="InterPro" id="IPR001789">
    <property type="entry name" value="Sig_transdc_resp-reg_receiver"/>
</dbReference>
<dbReference type="CDD" id="cd00383">
    <property type="entry name" value="trans_reg_C"/>
    <property type="match status" value="1"/>
</dbReference>
<evidence type="ECO:0000259" key="8">
    <source>
        <dbReference type="PROSITE" id="PS50110"/>
    </source>
</evidence>
<dbReference type="Gene3D" id="6.10.250.690">
    <property type="match status" value="1"/>
</dbReference>
<dbReference type="RefSeq" id="WP_016330071.1">
    <property type="nucleotide sequence ID" value="NC_019386.1"/>
</dbReference>
<dbReference type="PROSITE" id="PS51755">
    <property type="entry name" value="OMPR_PHOB"/>
    <property type="match status" value="1"/>
</dbReference>
<dbReference type="InterPro" id="IPR001867">
    <property type="entry name" value="OmpR/PhoB-type_DNA-bd"/>
</dbReference>
<evidence type="ECO:0000313" key="11">
    <source>
        <dbReference type="Proteomes" id="UP000000211"/>
    </source>
</evidence>
<dbReference type="Pfam" id="PF00486">
    <property type="entry name" value="Trans_reg_C"/>
    <property type="match status" value="1"/>
</dbReference>
<feature type="domain" description="OmpR/PhoB-type" evidence="9">
    <location>
        <begin position="123"/>
        <end position="222"/>
    </location>
</feature>
<dbReference type="Proteomes" id="UP000000211">
    <property type="component" value="Chromosome"/>
</dbReference>
<evidence type="ECO:0000256" key="6">
    <source>
        <dbReference type="PROSITE-ProRule" id="PRU00169"/>
    </source>
</evidence>
<feature type="modified residue" description="4-aspartylphosphate" evidence="6">
    <location>
        <position position="52"/>
    </location>
</feature>
<evidence type="ECO:0000256" key="5">
    <source>
        <dbReference type="ARBA" id="ARBA00023163"/>
    </source>
</evidence>
<dbReference type="PANTHER" id="PTHR48111:SF1">
    <property type="entry name" value="TWO-COMPONENT RESPONSE REGULATOR ORR33"/>
    <property type="match status" value="1"/>
</dbReference>
<keyword evidence="4 7" id="KW-0238">DNA-binding</keyword>
<dbReference type="FunFam" id="1.10.10.10:FF:000018">
    <property type="entry name" value="DNA-binding response regulator ResD"/>
    <property type="match status" value="1"/>
</dbReference>
<dbReference type="SMART" id="SM00448">
    <property type="entry name" value="REC"/>
    <property type="match status" value="1"/>
</dbReference>
<dbReference type="InterPro" id="IPR036388">
    <property type="entry name" value="WH-like_DNA-bd_sf"/>
</dbReference>
<evidence type="ECO:0000256" key="3">
    <source>
        <dbReference type="ARBA" id="ARBA00023015"/>
    </source>
</evidence>
<keyword evidence="3" id="KW-0805">Transcription regulation</keyword>
<keyword evidence="2" id="KW-0902">Two-component regulatory system</keyword>
<evidence type="ECO:0000256" key="7">
    <source>
        <dbReference type="PROSITE-ProRule" id="PRU01091"/>
    </source>
</evidence>
<dbReference type="Pfam" id="PF00072">
    <property type="entry name" value="Response_reg"/>
    <property type="match status" value="1"/>
</dbReference>
<dbReference type="Gene3D" id="1.10.10.10">
    <property type="entry name" value="Winged helix-like DNA-binding domain superfamily/Winged helix DNA-binding domain"/>
    <property type="match status" value="1"/>
</dbReference>
<evidence type="ECO:0000256" key="4">
    <source>
        <dbReference type="ARBA" id="ARBA00023125"/>
    </source>
</evidence>
<dbReference type="Gene3D" id="3.40.50.2300">
    <property type="match status" value="1"/>
</dbReference>
<evidence type="ECO:0000256" key="2">
    <source>
        <dbReference type="ARBA" id="ARBA00023012"/>
    </source>
</evidence>
<dbReference type="STRING" id="751945.Theos_1878"/>
<dbReference type="GO" id="GO:0000156">
    <property type="term" value="F:phosphorelay response regulator activity"/>
    <property type="evidence" value="ECO:0007669"/>
    <property type="project" value="TreeGrafter"/>
</dbReference>
<dbReference type="PROSITE" id="PS50110">
    <property type="entry name" value="RESPONSE_REGULATORY"/>
    <property type="match status" value="1"/>
</dbReference>
<feature type="DNA-binding region" description="OmpR/PhoB-type" evidence="7">
    <location>
        <begin position="123"/>
        <end position="222"/>
    </location>
</feature>
<dbReference type="InterPro" id="IPR011006">
    <property type="entry name" value="CheY-like_superfamily"/>
</dbReference>
<organism evidence="10 11">
    <name type="scientific">Thermus oshimai JL-2</name>
    <dbReference type="NCBI Taxonomy" id="751945"/>
    <lineage>
        <taxon>Bacteria</taxon>
        <taxon>Thermotogati</taxon>
        <taxon>Deinococcota</taxon>
        <taxon>Deinococci</taxon>
        <taxon>Thermales</taxon>
        <taxon>Thermaceae</taxon>
        <taxon>Thermus</taxon>
    </lineage>
</organism>
<dbReference type="PATRIC" id="fig|751945.3.peg.1841"/>
<protein>
    <submittedName>
        <fullName evidence="10">Response regulator with CheY-like receiver domain and winged-helix DNA-binding domain</fullName>
    </submittedName>
</protein>
<dbReference type="OrthoDB" id="24946at2"/>
<keyword evidence="11" id="KW-1185">Reference proteome</keyword>
<sequence>MARILLVEDDAQVGELVKRFLEKEGLEVVWARSGREAFHALEGFRPDLVVLDRGLPDMEGLEVLKALRDLDPLLPVLLLTGRTDEESRVEGLLEGADDYLGKPFSLRELLARIKALLRRAGKGGRRAFGPLELDLEAGQVYLEGRLLKLSPTETRLLFALAQAPGRVYTREELLERVWGPDYEGSERVVDAYIRLLRKKLGDDADEPRFIETVVGMGYRFLGEVWNGSSSTAR</sequence>
<evidence type="ECO:0000313" key="10">
    <source>
        <dbReference type="EMBL" id="AFV76892.1"/>
    </source>
</evidence>
<dbReference type="eggNOG" id="COG0745">
    <property type="taxonomic scope" value="Bacteria"/>
</dbReference>
<dbReference type="GO" id="GO:0006355">
    <property type="term" value="P:regulation of DNA-templated transcription"/>
    <property type="evidence" value="ECO:0007669"/>
    <property type="project" value="InterPro"/>
</dbReference>
<keyword evidence="5" id="KW-0804">Transcription</keyword>
<accession>K7RKF6</accession>
<dbReference type="AlphaFoldDB" id="K7RKF6"/>
<evidence type="ECO:0000259" key="9">
    <source>
        <dbReference type="PROSITE" id="PS51755"/>
    </source>
</evidence>
<reference evidence="10 11" key="1">
    <citation type="journal article" date="2013" name="Genome Announc.">
        <title>Whole Genome Sequencing of Thermus oshimai JL-2 and Thermus thermophilus JL-18, Incomplete Denitrifiers from the United States Great Basin.</title>
        <authorList>
            <person name="Murugapiran S.K."/>
            <person name="Huntemann M."/>
            <person name="Wei C.L."/>
            <person name="Han J."/>
            <person name="Detter J.C."/>
            <person name="Han C.S."/>
            <person name="Erkkila T.H."/>
            <person name="Teshima H."/>
            <person name="Chen A."/>
            <person name="Kyrpides N."/>
            <person name="Mavrommatis K."/>
            <person name="Markowitz V."/>
            <person name="Szeto E."/>
            <person name="Ivanova N."/>
            <person name="Pagani I."/>
            <person name="Lam J."/>
            <person name="McDonald A.I."/>
            <person name="Dodsworth J.A."/>
            <person name="Pati A."/>
            <person name="Goodwin L."/>
            <person name="Peters L."/>
            <person name="Pitluck S."/>
            <person name="Woyke T."/>
            <person name="Hedlund B.P."/>
        </authorList>
    </citation>
    <scope>NUCLEOTIDE SEQUENCE</scope>
    <source>
        <strain evidence="10 11">JL-2</strain>
    </source>
</reference>
<dbReference type="GO" id="GO:0032993">
    <property type="term" value="C:protein-DNA complex"/>
    <property type="evidence" value="ECO:0007669"/>
    <property type="project" value="TreeGrafter"/>
</dbReference>
<keyword evidence="1 6" id="KW-0597">Phosphoprotein</keyword>
<dbReference type="EMBL" id="CP003249">
    <property type="protein sequence ID" value="AFV76892.1"/>
    <property type="molecule type" value="Genomic_DNA"/>
</dbReference>
<name>K7RKF6_THEOS</name>
<dbReference type="KEGG" id="tos:Theos_1878"/>
<dbReference type="GO" id="GO:0005829">
    <property type="term" value="C:cytosol"/>
    <property type="evidence" value="ECO:0007669"/>
    <property type="project" value="TreeGrafter"/>
</dbReference>
<dbReference type="PANTHER" id="PTHR48111">
    <property type="entry name" value="REGULATOR OF RPOS"/>
    <property type="match status" value="1"/>
</dbReference>
<dbReference type="SMART" id="SM00862">
    <property type="entry name" value="Trans_reg_C"/>
    <property type="match status" value="1"/>
</dbReference>